<evidence type="ECO:0000256" key="1">
    <source>
        <dbReference type="ARBA" id="ARBA00004123"/>
    </source>
</evidence>
<keyword evidence="5" id="KW-0804">Transcription</keyword>
<evidence type="ECO:0000256" key="2">
    <source>
        <dbReference type="ARBA" id="ARBA00023015"/>
    </source>
</evidence>
<dbReference type="SUPFAM" id="SSF46689">
    <property type="entry name" value="Homeodomain-like"/>
    <property type="match status" value="1"/>
</dbReference>
<evidence type="ECO:0000313" key="9">
    <source>
        <dbReference type="EMBL" id="KAI1729116.1"/>
    </source>
</evidence>
<feature type="compositionally biased region" description="Polar residues" evidence="7">
    <location>
        <begin position="98"/>
        <end position="116"/>
    </location>
</feature>
<reference evidence="9" key="1">
    <citation type="submission" date="2022-01" db="EMBL/GenBank/DDBJ databases">
        <title>Genome Sequence Resource for Two Populations of Ditylenchus destructor, the Migratory Endoparasitic Phytonematode.</title>
        <authorList>
            <person name="Zhang H."/>
            <person name="Lin R."/>
            <person name="Xie B."/>
        </authorList>
    </citation>
    <scope>NUCLEOTIDE SEQUENCE</scope>
    <source>
        <strain evidence="9">BazhouSP</strain>
    </source>
</reference>
<evidence type="ECO:0000256" key="3">
    <source>
        <dbReference type="ARBA" id="ARBA00023125"/>
    </source>
</evidence>
<feature type="region of interest" description="Disordered" evidence="7">
    <location>
        <begin position="355"/>
        <end position="381"/>
    </location>
</feature>
<dbReference type="GO" id="GO:0000981">
    <property type="term" value="F:DNA-binding transcription factor activity, RNA polymerase II-specific"/>
    <property type="evidence" value="ECO:0007669"/>
    <property type="project" value="TreeGrafter"/>
</dbReference>
<dbReference type="PROSITE" id="PS51818">
    <property type="entry name" value="HOMEO_PROSPERO"/>
    <property type="match status" value="1"/>
</dbReference>
<dbReference type="PANTHER" id="PTHR12198:SF0">
    <property type="entry name" value="HOMEOBOX PROTEIN PROSPERO"/>
    <property type="match status" value="1"/>
</dbReference>
<dbReference type="InterPro" id="IPR039350">
    <property type="entry name" value="Prospero_homeodomain"/>
</dbReference>
<evidence type="ECO:0000256" key="6">
    <source>
        <dbReference type="ARBA" id="ARBA00023242"/>
    </source>
</evidence>
<feature type="compositionally biased region" description="Polar residues" evidence="7">
    <location>
        <begin position="299"/>
        <end position="308"/>
    </location>
</feature>
<organism evidence="9 10">
    <name type="scientific">Ditylenchus destructor</name>
    <dbReference type="NCBI Taxonomy" id="166010"/>
    <lineage>
        <taxon>Eukaryota</taxon>
        <taxon>Metazoa</taxon>
        <taxon>Ecdysozoa</taxon>
        <taxon>Nematoda</taxon>
        <taxon>Chromadorea</taxon>
        <taxon>Rhabditida</taxon>
        <taxon>Tylenchina</taxon>
        <taxon>Tylenchomorpha</taxon>
        <taxon>Sphaerularioidea</taxon>
        <taxon>Anguinidae</taxon>
        <taxon>Anguininae</taxon>
        <taxon>Ditylenchus</taxon>
    </lineage>
</organism>
<dbReference type="AlphaFoldDB" id="A0AAD4NGM4"/>
<keyword evidence="2" id="KW-0805">Transcription regulation</keyword>
<evidence type="ECO:0000313" key="10">
    <source>
        <dbReference type="Proteomes" id="UP001201812"/>
    </source>
</evidence>
<accession>A0AAD4NGM4</accession>
<dbReference type="GO" id="GO:0005634">
    <property type="term" value="C:nucleus"/>
    <property type="evidence" value="ECO:0007669"/>
    <property type="project" value="UniProtKB-SubCell"/>
</dbReference>
<dbReference type="GO" id="GO:0048468">
    <property type="term" value="P:cell development"/>
    <property type="evidence" value="ECO:0007669"/>
    <property type="project" value="UniProtKB-ARBA"/>
</dbReference>
<dbReference type="Proteomes" id="UP001201812">
    <property type="component" value="Unassembled WGS sequence"/>
</dbReference>
<feature type="region of interest" description="Disordered" evidence="7">
    <location>
        <begin position="569"/>
        <end position="654"/>
    </location>
</feature>
<feature type="region of interest" description="Disordered" evidence="7">
    <location>
        <begin position="283"/>
        <end position="308"/>
    </location>
</feature>
<evidence type="ECO:0000256" key="4">
    <source>
        <dbReference type="ARBA" id="ARBA00023155"/>
    </source>
</evidence>
<dbReference type="Pfam" id="PF05044">
    <property type="entry name" value="HPD"/>
    <property type="match status" value="1"/>
</dbReference>
<evidence type="ECO:0000256" key="7">
    <source>
        <dbReference type="SAM" id="MobiDB-lite"/>
    </source>
</evidence>
<keyword evidence="10" id="KW-1185">Reference proteome</keyword>
<comment type="caution">
    <text evidence="9">The sequence shown here is derived from an EMBL/GenBank/DDBJ whole genome shotgun (WGS) entry which is preliminary data.</text>
</comment>
<dbReference type="GO" id="GO:0007399">
    <property type="term" value="P:nervous system development"/>
    <property type="evidence" value="ECO:0007669"/>
    <property type="project" value="UniProtKB-ARBA"/>
</dbReference>
<feature type="compositionally biased region" description="Basic residues" evidence="7">
    <location>
        <begin position="193"/>
        <end position="204"/>
    </location>
</feature>
<feature type="compositionally biased region" description="Polar residues" evidence="7">
    <location>
        <begin position="569"/>
        <end position="580"/>
    </location>
</feature>
<evidence type="ECO:0000256" key="5">
    <source>
        <dbReference type="ARBA" id="ARBA00023163"/>
    </source>
</evidence>
<dbReference type="InterPro" id="IPR009057">
    <property type="entry name" value="Homeodomain-like_sf"/>
</dbReference>
<gene>
    <name evidence="9" type="ORF">DdX_01336</name>
</gene>
<feature type="compositionally biased region" description="Basic and acidic residues" evidence="7">
    <location>
        <begin position="284"/>
        <end position="295"/>
    </location>
</feature>
<sequence>MSSGPTPVIPFVAAQQFQNSLSHLFPNGVPNPFNIACLTASGGAVPISTSNSNNNNCHRIKMKRCRQRVDAGEPRNSYQSQMKINLLKKEITTNMDNIQSLPHSDYSSAMSTSSQENFDDISKTENSVSQDDEQSDAPELCPIFGENDEKLLRNDFSADELEKNSGSECNGDFTFLCENGTENGRSTQSSSSSRRKSFHPQRNHKPMEEVCLDQSDTVQISPAVATGQDQDENVFGMEDIHHNDHDEDQGKISDAAAEEHDQSEENDVETCTSEIDNITANNEEAEKKDNSHSPEDIPTTPTESLPQNIKTEIPATTLPSTFNAQFGTAPNFQSSAKLQEIFEAHRRLYSTLLEQQRNKQNQSNSRAPSIQPEASHERSRVPEALNHQLQTQEIQRNFSKLERSLKDELVGAFSGTIDKVVGESFNNVVRIVEAMSMAYRQQQQLLEMQQMQQARAAQQAAAAFMANSGTNNNFLQSLIPNSSSASPFQQSQQHFTNLFSAAQNPAFAAAMAAAMGSSSGTSACTTTMSGGGGGIFPAPPTSQITGSPFKAFGSPNVAQSLFQQNSSPLKFSPNFLSSDDSGPRKKRCKVTDSVRGPRSGANRDSLPASERSSPQLNYFPPTMVSHPLYNGFGNSSRDDSPTGNNSDFDNNPDECSDYGSGGLYGDGTSSKKYNLNHVHLRKAKLMFFYTRYPSSTVLKSYFPDIIFNKNNTAQLVKWFSNFREFFYMQMEKYAKQAIAEGIRNKNDITVRTDSEIYKQLNQHYNRNNVVQPPERLQLVIQETLREFFAAIQAGKDAEPSWKKVIYKIIQQLDEPIPEYYKDPNFIESLEQS</sequence>
<proteinExistence type="predicted"/>
<dbReference type="PANTHER" id="PTHR12198">
    <property type="entry name" value="HOMEOBOX PROTEIN PROSPERO/PROX-1/CEH-26"/>
    <property type="match status" value="1"/>
</dbReference>
<dbReference type="GO" id="GO:0000978">
    <property type="term" value="F:RNA polymerase II cis-regulatory region sequence-specific DNA binding"/>
    <property type="evidence" value="ECO:0007669"/>
    <property type="project" value="TreeGrafter"/>
</dbReference>
<keyword evidence="6" id="KW-0539">Nucleus</keyword>
<feature type="region of interest" description="Disordered" evidence="7">
    <location>
        <begin position="98"/>
        <end position="137"/>
    </location>
</feature>
<keyword evidence="4" id="KW-0371">Homeobox</keyword>
<dbReference type="InterPro" id="IPR023082">
    <property type="entry name" value="Homeo_prospero_dom"/>
</dbReference>
<keyword evidence="3" id="KW-0238">DNA-binding</keyword>
<evidence type="ECO:0000259" key="8">
    <source>
        <dbReference type="PROSITE" id="PS51818"/>
    </source>
</evidence>
<name>A0AAD4NGM4_9BILA</name>
<dbReference type="Gene3D" id="1.10.10.500">
    <property type="entry name" value="Homeo-prospero domain"/>
    <property type="match status" value="1"/>
</dbReference>
<protein>
    <submittedName>
        <fullName evidence="9">Homeo-prospero domain-containing protein</fullName>
    </submittedName>
</protein>
<comment type="subcellular location">
    <subcellularLocation>
        <location evidence="1">Nucleus</location>
    </subcellularLocation>
</comment>
<dbReference type="EMBL" id="JAKKPZ010000001">
    <property type="protein sequence ID" value="KAI1729116.1"/>
    <property type="molecule type" value="Genomic_DNA"/>
</dbReference>
<dbReference type="InterPro" id="IPR037131">
    <property type="entry name" value="Homeo_prospero_dom_sf"/>
</dbReference>
<feature type="region of interest" description="Disordered" evidence="7">
    <location>
        <begin position="180"/>
        <end position="210"/>
    </location>
</feature>
<feature type="domain" description="Prospero" evidence="8">
    <location>
        <begin position="672"/>
        <end position="830"/>
    </location>
</feature>